<sequence length="68" mass="7740">MQPYGLCPTSRARVVGGERKGRVWIFIRVFTGFLFVDFFHLGVGIDGGEEVVRFLFSPCVGYFECYPL</sequence>
<dbReference type="EMBL" id="ML978073">
    <property type="protein sequence ID" value="KAF2011935.1"/>
    <property type="molecule type" value="Genomic_DNA"/>
</dbReference>
<evidence type="ECO:0000256" key="1">
    <source>
        <dbReference type="SAM" id="Phobius"/>
    </source>
</evidence>
<keyword evidence="1" id="KW-0472">Membrane</keyword>
<evidence type="ECO:0008006" key="4">
    <source>
        <dbReference type="Google" id="ProtNLM"/>
    </source>
</evidence>
<keyword evidence="1" id="KW-0812">Transmembrane</keyword>
<evidence type="ECO:0000313" key="2">
    <source>
        <dbReference type="EMBL" id="KAF2011935.1"/>
    </source>
</evidence>
<gene>
    <name evidence="2" type="ORF">BU24DRAFT_266699</name>
</gene>
<dbReference type="AlphaFoldDB" id="A0A6A5XFB3"/>
<protein>
    <recommendedName>
        <fullName evidence="4">Transmembrane protein</fullName>
    </recommendedName>
</protein>
<evidence type="ECO:0000313" key="3">
    <source>
        <dbReference type="Proteomes" id="UP000799778"/>
    </source>
</evidence>
<reference evidence="2" key="1">
    <citation type="journal article" date="2020" name="Stud. Mycol.">
        <title>101 Dothideomycetes genomes: a test case for predicting lifestyles and emergence of pathogens.</title>
        <authorList>
            <person name="Haridas S."/>
            <person name="Albert R."/>
            <person name="Binder M."/>
            <person name="Bloem J."/>
            <person name="Labutti K."/>
            <person name="Salamov A."/>
            <person name="Andreopoulos B."/>
            <person name="Baker S."/>
            <person name="Barry K."/>
            <person name="Bills G."/>
            <person name="Bluhm B."/>
            <person name="Cannon C."/>
            <person name="Castanera R."/>
            <person name="Culley D."/>
            <person name="Daum C."/>
            <person name="Ezra D."/>
            <person name="Gonzalez J."/>
            <person name="Henrissat B."/>
            <person name="Kuo A."/>
            <person name="Liang C."/>
            <person name="Lipzen A."/>
            <person name="Lutzoni F."/>
            <person name="Magnuson J."/>
            <person name="Mondo S."/>
            <person name="Nolan M."/>
            <person name="Ohm R."/>
            <person name="Pangilinan J."/>
            <person name="Park H.-J."/>
            <person name="Ramirez L."/>
            <person name="Alfaro M."/>
            <person name="Sun H."/>
            <person name="Tritt A."/>
            <person name="Yoshinaga Y."/>
            <person name="Zwiers L.-H."/>
            <person name="Turgeon B."/>
            <person name="Goodwin S."/>
            <person name="Spatafora J."/>
            <person name="Crous P."/>
            <person name="Grigoriev I."/>
        </authorList>
    </citation>
    <scope>NUCLEOTIDE SEQUENCE</scope>
    <source>
        <strain evidence="2">CBS 175.79</strain>
    </source>
</reference>
<dbReference type="RefSeq" id="XP_033380274.1">
    <property type="nucleotide sequence ID" value="XM_033522552.1"/>
</dbReference>
<organism evidence="2 3">
    <name type="scientific">Aaosphaeria arxii CBS 175.79</name>
    <dbReference type="NCBI Taxonomy" id="1450172"/>
    <lineage>
        <taxon>Eukaryota</taxon>
        <taxon>Fungi</taxon>
        <taxon>Dikarya</taxon>
        <taxon>Ascomycota</taxon>
        <taxon>Pezizomycotina</taxon>
        <taxon>Dothideomycetes</taxon>
        <taxon>Pleosporomycetidae</taxon>
        <taxon>Pleosporales</taxon>
        <taxon>Pleosporales incertae sedis</taxon>
        <taxon>Aaosphaeria</taxon>
    </lineage>
</organism>
<dbReference type="Proteomes" id="UP000799778">
    <property type="component" value="Unassembled WGS sequence"/>
</dbReference>
<name>A0A6A5XFB3_9PLEO</name>
<proteinExistence type="predicted"/>
<keyword evidence="1" id="KW-1133">Transmembrane helix</keyword>
<keyword evidence="3" id="KW-1185">Reference proteome</keyword>
<accession>A0A6A5XFB3</accession>
<feature type="transmembrane region" description="Helical" evidence="1">
    <location>
        <begin position="23"/>
        <end position="45"/>
    </location>
</feature>
<dbReference type="GeneID" id="54279949"/>